<proteinExistence type="predicted"/>
<name>A0A8H3JAM6_9LECA</name>
<comment type="caution">
    <text evidence="1">The sequence shown here is derived from an EMBL/GenBank/DDBJ whole genome shotgun (WGS) entry which is preliminary data.</text>
</comment>
<dbReference type="OrthoDB" id="5384804at2759"/>
<keyword evidence="2" id="KW-1185">Reference proteome</keyword>
<protein>
    <recommendedName>
        <fullName evidence="3">F-box domain-containing protein</fullName>
    </recommendedName>
</protein>
<gene>
    <name evidence="1" type="ORF">ALECFALPRED_000927</name>
</gene>
<dbReference type="InterPro" id="IPR036047">
    <property type="entry name" value="F-box-like_dom_sf"/>
</dbReference>
<evidence type="ECO:0000313" key="1">
    <source>
        <dbReference type="EMBL" id="CAF9943677.1"/>
    </source>
</evidence>
<organism evidence="1 2">
    <name type="scientific">Alectoria fallacina</name>
    <dbReference type="NCBI Taxonomy" id="1903189"/>
    <lineage>
        <taxon>Eukaryota</taxon>
        <taxon>Fungi</taxon>
        <taxon>Dikarya</taxon>
        <taxon>Ascomycota</taxon>
        <taxon>Pezizomycotina</taxon>
        <taxon>Lecanoromycetes</taxon>
        <taxon>OSLEUM clade</taxon>
        <taxon>Lecanoromycetidae</taxon>
        <taxon>Lecanorales</taxon>
        <taxon>Lecanorineae</taxon>
        <taxon>Parmeliaceae</taxon>
        <taxon>Alectoria</taxon>
    </lineage>
</organism>
<evidence type="ECO:0008006" key="3">
    <source>
        <dbReference type="Google" id="ProtNLM"/>
    </source>
</evidence>
<dbReference type="SUPFAM" id="SSF81383">
    <property type="entry name" value="F-box domain"/>
    <property type="match status" value="1"/>
</dbReference>
<dbReference type="EMBL" id="CAJPDR010001169">
    <property type="protein sequence ID" value="CAF9943677.1"/>
    <property type="molecule type" value="Genomic_DNA"/>
</dbReference>
<dbReference type="Proteomes" id="UP000664203">
    <property type="component" value="Unassembled WGS sequence"/>
</dbReference>
<dbReference type="AlphaFoldDB" id="A0A8H3JAM6"/>
<accession>A0A8H3JAM6</accession>
<reference evidence="1" key="1">
    <citation type="submission" date="2021-03" db="EMBL/GenBank/DDBJ databases">
        <authorList>
            <person name="Tagirdzhanova G."/>
        </authorList>
    </citation>
    <scope>NUCLEOTIDE SEQUENCE</scope>
</reference>
<evidence type="ECO:0000313" key="2">
    <source>
        <dbReference type="Proteomes" id="UP000664203"/>
    </source>
</evidence>
<sequence length="259" mass="29891">MSANLLDIPNELQYAIFGFLPDLDDAIYLSQTCRPLRCLYTNHMRLINGQIITSSHVHEHDLCLSKLAEANKALAQLFRQHPHDNVSPENRSPGSKYLECINAKWSDCTLTDEEIDHVVARWRQYGFLQDLYRDQSPFREFESYRAQFASNLTAEARAAIIDPEYAWSKSLIVVGGEQIRPSQNDKLWSLEVFDFLYMFLLKKVMPLAKLDSWIDERLREWPHERWGGPFARLRSRPAARGTRSSPIAVGLSNHLILST</sequence>